<evidence type="ECO:0000313" key="2">
    <source>
        <dbReference type="EMBL" id="KAK7336048.1"/>
    </source>
</evidence>
<evidence type="ECO:0000256" key="1">
    <source>
        <dbReference type="SAM" id="Phobius"/>
    </source>
</evidence>
<name>A0AAN9QLU2_CANGL</name>
<proteinExistence type="predicted"/>
<evidence type="ECO:0000313" key="3">
    <source>
        <dbReference type="Proteomes" id="UP001367508"/>
    </source>
</evidence>
<keyword evidence="1" id="KW-0812">Transmembrane</keyword>
<dbReference type="AlphaFoldDB" id="A0AAN9QLU2"/>
<keyword evidence="1" id="KW-0472">Membrane</keyword>
<keyword evidence="3" id="KW-1185">Reference proteome</keyword>
<sequence length="66" mass="7528">MTTNPTSESVLSSFVVQLCPYIVSFLVNFSWSPNQLYLNFFGLFQTHSNQAKSASEINHINKQSRK</sequence>
<feature type="transmembrane region" description="Helical" evidence="1">
    <location>
        <begin position="12"/>
        <end position="31"/>
    </location>
</feature>
<organism evidence="2 3">
    <name type="scientific">Canavalia gladiata</name>
    <name type="common">Sword bean</name>
    <name type="synonym">Dolichos gladiatus</name>
    <dbReference type="NCBI Taxonomy" id="3824"/>
    <lineage>
        <taxon>Eukaryota</taxon>
        <taxon>Viridiplantae</taxon>
        <taxon>Streptophyta</taxon>
        <taxon>Embryophyta</taxon>
        <taxon>Tracheophyta</taxon>
        <taxon>Spermatophyta</taxon>
        <taxon>Magnoliopsida</taxon>
        <taxon>eudicotyledons</taxon>
        <taxon>Gunneridae</taxon>
        <taxon>Pentapetalae</taxon>
        <taxon>rosids</taxon>
        <taxon>fabids</taxon>
        <taxon>Fabales</taxon>
        <taxon>Fabaceae</taxon>
        <taxon>Papilionoideae</taxon>
        <taxon>50 kb inversion clade</taxon>
        <taxon>NPAAA clade</taxon>
        <taxon>indigoferoid/millettioid clade</taxon>
        <taxon>Phaseoleae</taxon>
        <taxon>Canavalia</taxon>
    </lineage>
</organism>
<comment type="caution">
    <text evidence="2">The sequence shown here is derived from an EMBL/GenBank/DDBJ whole genome shotgun (WGS) entry which is preliminary data.</text>
</comment>
<keyword evidence="1" id="KW-1133">Transmembrane helix</keyword>
<dbReference type="EMBL" id="JAYMYQ010000004">
    <property type="protein sequence ID" value="KAK7336048.1"/>
    <property type="molecule type" value="Genomic_DNA"/>
</dbReference>
<dbReference type="Proteomes" id="UP001367508">
    <property type="component" value="Unassembled WGS sequence"/>
</dbReference>
<gene>
    <name evidence="2" type="ORF">VNO77_16576</name>
</gene>
<accession>A0AAN9QLU2</accession>
<reference evidence="2 3" key="1">
    <citation type="submission" date="2024-01" db="EMBL/GenBank/DDBJ databases">
        <title>The genomes of 5 underutilized Papilionoideae crops provide insights into root nodulation and disease resistanc.</title>
        <authorList>
            <person name="Jiang F."/>
        </authorList>
    </citation>
    <scope>NUCLEOTIDE SEQUENCE [LARGE SCALE GENOMIC DNA]</scope>
    <source>
        <strain evidence="2">LVBAO_FW01</strain>
        <tissue evidence="2">Leaves</tissue>
    </source>
</reference>
<protein>
    <submittedName>
        <fullName evidence="2">Uncharacterized protein</fullName>
    </submittedName>
</protein>